<keyword evidence="4" id="KW-1185">Reference proteome</keyword>
<sequence>MRSVVECIPRDEKRTPGARFINACRPVTVKSTAKPPDMTFISIREAEMMPYVFLLFALLGLAAAAGPVDTNCTAPDGADVKVPSSSQVSVPYSDYESKY</sequence>
<dbReference type="Proteomes" id="UP000050761">
    <property type="component" value="Unassembled WGS sequence"/>
</dbReference>
<reference evidence="3 4" key="1">
    <citation type="submission" date="2018-11" db="EMBL/GenBank/DDBJ databases">
        <authorList>
            <consortium name="Pathogen Informatics"/>
        </authorList>
    </citation>
    <scope>NUCLEOTIDE SEQUENCE [LARGE SCALE GENOMIC DNA]</scope>
</reference>
<gene>
    <name evidence="3" type="ORF">HPBE_LOCUS14866</name>
</gene>
<evidence type="ECO:0000313" key="4">
    <source>
        <dbReference type="Proteomes" id="UP000050761"/>
    </source>
</evidence>
<dbReference type="WBParaSite" id="HPBE_0001486501-mRNA-1">
    <property type="protein sequence ID" value="HPBE_0001486501-mRNA-1"/>
    <property type="gene ID" value="HPBE_0001486501"/>
</dbReference>
<feature type="transmembrane region" description="Helical" evidence="2">
    <location>
        <begin position="48"/>
        <end position="66"/>
    </location>
</feature>
<feature type="region of interest" description="Disordered" evidence="1">
    <location>
        <begin position="74"/>
        <end position="99"/>
    </location>
</feature>
<accession>A0A3P8E0S5</accession>
<feature type="compositionally biased region" description="Low complexity" evidence="1">
    <location>
        <begin position="80"/>
        <end position="99"/>
    </location>
</feature>
<accession>A0A183G135</accession>
<evidence type="ECO:0000313" key="3">
    <source>
        <dbReference type="EMBL" id="VDP01046.1"/>
    </source>
</evidence>
<keyword evidence="2" id="KW-1133">Transmembrane helix</keyword>
<evidence type="ECO:0000256" key="2">
    <source>
        <dbReference type="SAM" id="Phobius"/>
    </source>
</evidence>
<name>A0A183G135_HELPZ</name>
<dbReference type="EMBL" id="UZAH01028577">
    <property type="protein sequence ID" value="VDP01046.1"/>
    <property type="molecule type" value="Genomic_DNA"/>
</dbReference>
<organism evidence="4 5">
    <name type="scientific">Heligmosomoides polygyrus</name>
    <name type="common">Parasitic roundworm</name>
    <dbReference type="NCBI Taxonomy" id="6339"/>
    <lineage>
        <taxon>Eukaryota</taxon>
        <taxon>Metazoa</taxon>
        <taxon>Ecdysozoa</taxon>
        <taxon>Nematoda</taxon>
        <taxon>Chromadorea</taxon>
        <taxon>Rhabditida</taxon>
        <taxon>Rhabditina</taxon>
        <taxon>Rhabditomorpha</taxon>
        <taxon>Strongyloidea</taxon>
        <taxon>Heligmosomidae</taxon>
        <taxon>Heligmosomoides</taxon>
    </lineage>
</organism>
<protein>
    <submittedName>
        <fullName evidence="5">MSP domain-containing protein</fullName>
    </submittedName>
</protein>
<evidence type="ECO:0000256" key="1">
    <source>
        <dbReference type="SAM" id="MobiDB-lite"/>
    </source>
</evidence>
<evidence type="ECO:0000313" key="5">
    <source>
        <dbReference type="WBParaSite" id="HPBE_0001486501-mRNA-1"/>
    </source>
</evidence>
<proteinExistence type="predicted"/>
<keyword evidence="2" id="KW-0812">Transmembrane</keyword>
<reference evidence="5" key="2">
    <citation type="submission" date="2019-09" db="UniProtKB">
        <authorList>
            <consortium name="WormBaseParasite"/>
        </authorList>
    </citation>
    <scope>IDENTIFICATION</scope>
</reference>
<dbReference type="AlphaFoldDB" id="A0A183G135"/>
<keyword evidence="2" id="KW-0472">Membrane</keyword>